<evidence type="ECO:0000313" key="1">
    <source>
        <dbReference type="EMBL" id="ATB33043.1"/>
    </source>
</evidence>
<dbReference type="Proteomes" id="UP000217289">
    <property type="component" value="Chromosome"/>
</dbReference>
<accession>A0A250IP57</accession>
<keyword evidence="2" id="KW-1185">Reference proteome</keyword>
<evidence type="ECO:0000313" key="2">
    <source>
        <dbReference type="Proteomes" id="UP000217289"/>
    </source>
</evidence>
<protein>
    <submittedName>
        <fullName evidence="1">Transposase</fullName>
    </submittedName>
</protein>
<organism evidence="1 2">
    <name type="scientific">Melittangium boletus DSM 14713</name>
    <dbReference type="NCBI Taxonomy" id="1294270"/>
    <lineage>
        <taxon>Bacteria</taxon>
        <taxon>Pseudomonadati</taxon>
        <taxon>Myxococcota</taxon>
        <taxon>Myxococcia</taxon>
        <taxon>Myxococcales</taxon>
        <taxon>Cystobacterineae</taxon>
        <taxon>Archangiaceae</taxon>
        <taxon>Melittangium</taxon>
    </lineage>
</organism>
<name>A0A250IP57_9BACT</name>
<dbReference type="EMBL" id="CP022163">
    <property type="protein sequence ID" value="ATB33043.1"/>
    <property type="molecule type" value="Genomic_DNA"/>
</dbReference>
<gene>
    <name evidence="1" type="ORF">MEBOL_006532</name>
</gene>
<sequence length="98" mass="11458">MLYYKRLKTGCFRLPPVEGTAVQELQPVGEGKRSVVYEYIPARLERQVHAQQTLACQCDEGLMTVPGPVRLGDKSQTWRRGRWRRWPTDSWKRLPRST</sequence>
<reference evidence="1 2" key="1">
    <citation type="submission" date="2017-06" db="EMBL/GenBank/DDBJ databases">
        <authorList>
            <person name="Kim H.J."/>
            <person name="Triplett B.A."/>
        </authorList>
    </citation>
    <scope>NUCLEOTIDE SEQUENCE [LARGE SCALE GENOMIC DNA]</scope>
    <source>
        <strain evidence="1 2">DSM 14713</strain>
    </source>
</reference>
<dbReference type="AlphaFoldDB" id="A0A250IP57"/>
<dbReference type="KEGG" id="mbd:MEBOL_006532"/>
<proteinExistence type="predicted"/>